<comment type="caution">
    <text evidence="2">The sequence shown here is derived from an EMBL/GenBank/DDBJ whole genome shotgun (WGS) entry which is preliminary data.</text>
</comment>
<proteinExistence type="predicted"/>
<dbReference type="Pfam" id="PF04087">
    <property type="entry name" value="DUF389"/>
    <property type="match status" value="1"/>
</dbReference>
<feature type="transmembrane region" description="Helical" evidence="1">
    <location>
        <begin position="156"/>
        <end position="174"/>
    </location>
</feature>
<dbReference type="PANTHER" id="PTHR20992:SF9">
    <property type="entry name" value="AT15442P-RELATED"/>
    <property type="match status" value="1"/>
</dbReference>
<feature type="transmembrane region" description="Helical" evidence="1">
    <location>
        <begin position="57"/>
        <end position="80"/>
    </location>
</feature>
<dbReference type="EMBL" id="JBHULR010000003">
    <property type="protein sequence ID" value="MFD2547280.1"/>
    <property type="molecule type" value="Genomic_DNA"/>
</dbReference>
<evidence type="ECO:0000313" key="3">
    <source>
        <dbReference type="Proteomes" id="UP001597545"/>
    </source>
</evidence>
<name>A0ABW5KGZ6_9SPHI</name>
<protein>
    <submittedName>
        <fullName evidence="2">DUF389 domain-containing protein</fullName>
    </submittedName>
</protein>
<keyword evidence="1" id="KW-0472">Membrane</keyword>
<keyword evidence="1" id="KW-1133">Transmembrane helix</keyword>
<dbReference type="PANTHER" id="PTHR20992">
    <property type="entry name" value="AT15442P-RELATED"/>
    <property type="match status" value="1"/>
</dbReference>
<evidence type="ECO:0000256" key="1">
    <source>
        <dbReference type="SAM" id="Phobius"/>
    </source>
</evidence>
<dbReference type="InterPro" id="IPR005240">
    <property type="entry name" value="DUF389"/>
</dbReference>
<evidence type="ECO:0000313" key="2">
    <source>
        <dbReference type="EMBL" id="MFD2547280.1"/>
    </source>
</evidence>
<reference evidence="3" key="1">
    <citation type="journal article" date="2019" name="Int. J. Syst. Evol. Microbiol.">
        <title>The Global Catalogue of Microorganisms (GCM) 10K type strain sequencing project: providing services to taxonomists for standard genome sequencing and annotation.</title>
        <authorList>
            <consortium name="The Broad Institute Genomics Platform"/>
            <consortium name="The Broad Institute Genome Sequencing Center for Infectious Disease"/>
            <person name="Wu L."/>
            <person name="Ma J."/>
        </authorList>
    </citation>
    <scope>NUCLEOTIDE SEQUENCE [LARGE SCALE GENOMIC DNA]</scope>
    <source>
        <strain evidence="3">KCTC 42662</strain>
    </source>
</reference>
<gene>
    <name evidence="2" type="ORF">ACFSR5_06420</name>
</gene>
<feature type="transmembrane region" description="Helical" evidence="1">
    <location>
        <begin position="92"/>
        <end position="112"/>
    </location>
</feature>
<dbReference type="RefSeq" id="WP_380901880.1">
    <property type="nucleotide sequence ID" value="NZ_JBHUEG010000007.1"/>
</dbReference>
<feature type="transmembrane region" description="Helical" evidence="1">
    <location>
        <begin position="33"/>
        <end position="51"/>
    </location>
</feature>
<dbReference type="Proteomes" id="UP001597545">
    <property type="component" value="Unassembled WGS sequence"/>
</dbReference>
<keyword evidence="1" id="KW-0812">Transmembrane</keyword>
<accession>A0ABW5KGZ6</accession>
<feature type="transmembrane region" description="Helical" evidence="1">
    <location>
        <begin position="127"/>
        <end position="144"/>
    </location>
</feature>
<feature type="transmembrane region" description="Helical" evidence="1">
    <location>
        <begin position="180"/>
        <end position="206"/>
    </location>
</feature>
<sequence>MNQFLHFFNLHEGEDKKETVLEDVIHNISFRGANAWILACAIVIASVGLNVNSTAVIIGAMLISPLMGPIVGAGFALGTFDFPLLKKSMKNLLIATVISLVVSSLYFLLSPFKDAQSELLARTSPNIYDVLIAISGGLVGVIAITRVNKGNPIPGVAIATALMPPLCTAGYGLATGNITYFAGALYLYIINCVFICIATFVIVKYLRYPKVHYVDPQREKKITQSITLITLVLVIPSLYFAYRLLQDRKYSNQVKQFVQQELTDKGYTIIYERLVAASKPKRLELAFLDKKFSNEEINGLKESMRAFGIDNTQLIIRQDSLDLRSTILSEIDKRNVSVSEKDLTIRALNNTLSSYQLADPELDRDIKIIFPTLSSYSIGRQQFYAKKDSLVNHIAFIYTASEPLETIERDKLGAWLKNHFPKDSITIVAYRP</sequence>
<feature type="transmembrane region" description="Helical" evidence="1">
    <location>
        <begin position="226"/>
        <end position="245"/>
    </location>
</feature>
<keyword evidence="3" id="KW-1185">Reference proteome</keyword>
<organism evidence="2 3">
    <name type="scientific">Sphingobacterium suaedae</name>
    <dbReference type="NCBI Taxonomy" id="1686402"/>
    <lineage>
        <taxon>Bacteria</taxon>
        <taxon>Pseudomonadati</taxon>
        <taxon>Bacteroidota</taxon>
        <taxon>Sphingobacteriia</taxon>
        <taxon>Sphingobacteriales</taxon>
        <taxon>Sphingobacteriaceae</taxon>
        <taxon>Sphingobacterium</taxon>
    </lineage>
</organism>